<dbReference type="GO" id="GO:0000160">
    <property type="term" value="P:phosphorelay signal transduction system"/>
    <property type="evidence" value="ECO:0007669"/>
    <property type="project" value="InterPro"/>
</dbReference>
<feature type="domain" description="Sigma-54 factor interaction" evidence="11">
    <location>
        <begin position="144"/>
        <end position="373"/>
    </location>
</feature>
<feature type="modified residue" description="4-aspartylphosphate" evidence="10">
    <location>
        <position position="54"/>
    </location>
</feature>
<dbReference type="Pfam" id="PF00072">
    <property type="entry name" value="Response_reg"/>
    <property type="match status" value="1"/>
</dbReference>
<feature type="domain" description="Response regulatory" evidence="12">
    <location>
        <begin position="5"/>
        <end position="119"/>
    </location>
</feature>
<dbReference type="PRINTS" id="PR01590">
    <property type="entry name" value="HTHFIS"/>
</dbReference>
<dbReference type="SMART" id="SM00448">
    <property type="entry name" value="REC"/>
    <property type="match status" value="1"/>
</dbReference>
<evidence type="ECO:0000256" key="3">
    <source>
        <dbReference type="ARBA" id="ARBA00022553"/>
    </source>
</evidence>
<evidence type="ECO:0000256" key="5">
    <source>
        <dbReference type="ARBA" id="ARBA00022840"/>
    </source>
</evidence>
<dbReference type="InterPro" id="IPR027417">
    <property type="entry name" value="P-loop_NTPase"/>
</dbReference>
<dbReference type="CDD" id="cd00009">
    <property type="entry name" value="AAA"/>
    <property type="match status" value="1"/>
</dbReference>
<reference evidence="13 14" key="1">
    <citation type="submission" date="2016-02" db="EMBL/GenBank/DDBJ databases">
        <title>Anaerosporomusa subterraneum gen. nov., sp. nov., a spore-forming obligate anaerobe isolated from saprolite.</title>
        <authorList>
            <person name="Choi J.K."/>
            <person name="Shah M."/>
            <person name="Yee N."/>
        </authorList>
    </citation>
    <scope>NUCLEOTIDE SEQUENCE [LARGE SCALE GENOMIC DNA]</scope>
    <source>
        <strain evidence="13 14">RU4</strain>
    </source>
</reference>
<sequence>MLTGKILVVDDEESVRAMLRVVLRSEGYEVLEADDGEPALEIFKREQPDIVLMDIRMSKMDGMTAFRAMRKQGINATVILMTAFAAVNAAVEAMKAGAYDYVIKPFNIDELKLLLRRALDNRRLAVEANLLRQELTSHYNLHNGLTNSPEMKKVYEMVARVAPTQATVLITGESGTGKEVLFNAIHYNSQRANGPLIKVNCSALPEQLLESELFGHEKGSFTHATSRRIGRFELADKGTLFLDEIGEMPLAMQVKLLRVLQEKEFERVGGSQTIKTDIRIIAATNRSLSEMVARGEFRQDLFYRLAVVTVEIPPLRERREDILLLARLFLQKIARETGREMDDFDPEALAILERYDWPGNIRELSNVVERAVIMSTGRMIFPEDLPPQLLSRDTEEVAPWQEKSLREIIKETESRVIREMLARNKGNRMKTARDLDMSRRALHYKIEEYGLQTEGEE</sequence>
<dbReference type="InterPro" id="IPR009057">
    <property type="entry name" value="Homeodomain-like_sf"/>
</dbReference>
<dbReference type="GO" id="GO:0005524">
    <property type="term" value="F:ATP binding"/>
    <property type="evidence" value="ECO:0007669"/>
    <property type="project" value="UniProtKB-KW"/>
</dbReference>
<evidence type="ECO:0000256" key="10">
    <source>
        <dbReference type="PROSITE-ProRule" id="PRU00169"/>
    </source>
</evidence>
<dbReference type="InterPro" id="IPR003593">
    <property type="entry name" value="AAA+_ATPase"/>
</dbReference>
<dbReference type="Gene3D" id="1.10.8.60">
    <property type="match status" value="1"/>
</dbReference>
<dbReference type="GO" id="GO:0005737">
    <property type="term" value="C:cytoplasm"/>
    <property type="evidence" value="ECO:0007669"/>
    <property type="project" value="UniProtKB-SubCell"/>
</dbReference>
<keyword evidence="5" id="KW-0067">ATP-binding</keyword>
<comment type="subcellular location">
    <subcellularLocation>
        <location evidence="1">Cytoplasm</location>
    </subcellularLocation>
</comment>
<dbReference type="Pfam" id="PF02954">
    <property type="entry name" value="HTH_8"/>
    <property type="match status" value="1"/>
</dbReference>
<dbReference type="Proteomes" id="UP000076268">
    <property type="component" value="Unassembled WGS sequence"/>
</dbReference>
<dbReference type="PROSITE" id="PS00676">
    <property type="entry name" value="SIGMA54_INTERACT_2"/>
    <property type="match status" value="1"/>
</dbReference>
<keyword evidence="8" id="KW-0010">Activator</keyword>
<name>A0A154BQ63_ANASB</name>
<organism evidence="13 14">
    <name type="scientific">Anaerosporomusa subterranea</name>
    <dbReference type="NCBI Taxonomy" id="1794912"/>
    <lineage>
        <taxon>Bacteria</taxon>
        <taxon>Bacillati</taxon>
        <taxon>Bacillota</taxon>
        <taxon>Negativicutes</taxon>
        <taxon>Acetonemataceae</taxon>
        <taxon>Anaerosporomusa</taxon>
    </lineage>
</organism>
<dbReference type="GO" id="GO:0043565">
    <property type="term" value="F:sequence-specific DNA binding"/>
    <property type="evidence" value="ECO:0007669"/>
    <property type="project" value="InterPro"/>
</dbReference>
<evidence type="ECO:0000256" key="4">
    <source>
        <dbReference type="ARBA" id="ARBA00022741"/>
    </source>
</evidence>
<dbReference type="InterPro" id="IPR058031">
    <property type="entry name" value="AAA_lid_NorR"/>
</dbReference>
<dbReference type="PANTHER" id="PTHR32071:SF117">
    <property type="entry name" value="PTS-DEPENDENT DIHYDROXYACETONE KINASE OPERON REGULATORY PROTEIN-RELATED"/>
    <property type="match status" value="1"/>
</dbReference>
<keyword evidence="7" id="KW-0238">DNA-binding</keyword>
<dbReference type="InterPro" id="IPR025943">
    <property type="entry name" value="Sigma_54_int_dom_ATP-bd_2"/>
</dbReference>
<dbReference type="FunFam" id="1.10.8.60:FF:000014">
    <property type="entry name" value="DNA-binding transcriptional regulator NtrC"/>
    <property type="match status" value="1"/>
</dbReference>
<dbReference type="SUPFAM" id="SSF52172">
    <property type="entry name" value="CheY-like"/>
    <property type="match status" value="1"/>
</dbReference>
<dbReference type="PANTHER" id="PTHR32071">
    <property type="entry name" value="TRANSCRIPTIONAL REGULATORY PROTEIN"/>
    <property type="match status" value="1"/>
</dbReference>
<dbReference type="Gene3D" id="3.40.50.2300">
    <property type="match status" value="1"/>
</dbReference>
<evidence type="ECO:0000259" key="11">
    <source>
        <dbReference type="PROSITE" id="PS50045"/>
    </source>
</evidence>
<dbReference type="SMART" id="SM00382">
    <property type="entry name" value="AAA"/>
    <property type="match status" value="1"/>
</dbReference>
<keyword evidence="4" id="KW-0547">Nucleotide-binding</keyword>
<dbReference type="Gene3D" id="3.40.50.300">
    <property type="entry name" value="P-loop containing nucleotide triphosphate hydrolases"/>
    <property type="match status" value="1"/>
</dbReference>
<dbReference type="Gene3D" id="1.10.10.60">
    <property type="entry name" value="Homeodomain-like"/>
    <property type="match status" value="1"/>
</dbReference>
<dbReference type="InterPro" id="IPR001789">
    <property type="entry name" value="Sig_transdc_resp-reg_receiver"/>
</dbReference>
<dbReference type="PROSITE" id="PS00688">
    <property type="entry name" value="SIGMA54_INTERACT_3"/>
    <property type="match status" value="1"/>
</dbReference>
<evidence type="ECO:0000259" key="12">
    <source>
        <dbReference type="PROSITE" id="PS50110"/>
    </source>
</evidence>
<evidence type="ECO:0000256" key="7">
    <source>
        <dbReference type="ARBA" id="ARBA00023125"/>
    </source>
</evidence>
<dbReference type="SUPFAM" id="SSF46689">
    <property type="entry name" value="Homeodomain-like"/>
    <property type="match status" value="1"/>
</dbReference>
<dbReference type="SUPFAM" id="SSF52540">
    <property type="entry name" value="P-loop containing nucleoside triphosphate hydrolases"/>
    <property type="match status" value="1"/>
</dbReference>
<dbReference type="Pfam" id="PF00158">
    <property type="entry name" value="Sigma54_activat"/>
    <property type="match status" value="1"/>
</dbReference>
<evidence type="ECO:0000313" key="13">
    <source>
        <dbReference type="EMBL" id="KYZ76097.1"/>
    </source>
</evidence>
<dbReference type="PROSITE" id="PS00675">
    <property type="entry name" value="SIGMA54_INTERACT_1"/>
    <property type="match status" value="1"/>
</dbReference>
<evidence type="ECO:0000256" key="8">
    <source>
        <dbReference type="ARBA" id="ARBA00023159"/>
    </source>
</evidence>
<dbReference type="InterPro" id="IPR011006">
    <property type="entry name" value="CheY-like_superfamily"/>
</dbReference>
<keyword evidence="14" id="KW-1185">Reference proteome</keyword>
<dbReference type="InterPro" id="IPR025662">
    <property type="entry name" value="Sigma_54_int_dom_ATP-bd_1"/>
</dbReference>
<evidence type="ECO:0000256" key="2">
    <source>
        <dbReference type="ARBA" id="ARBA00022490"/>
    </source>
</evidence>
<dbReference type="PROSITE" id="PS50110">
    <property type="entry name" value="RESPONSE_REGULATORY"/>
    <property type="match status" value="1"/>
</dbReference>
<gene>
    <name evidence="13" type="ORF">AXX12_06535</name>
</gene>
<proteinExistence type="predicted"/>
<dbReference type="InterPro" id="IPR025944">
    <property type="entry name" value="Sigma_54_int_dom_CS"/>
</dbReference>
<dbReference type="Pfam" id="PF25601">
    <property type="entry name" value="AAA_lid_14"/>
    <property type="match status" value="1"/>
</dbReference>
<dbReference type="InterPro" id="IPR002197">
    <property type="entry name" value="HTH_Fis"/>
</dbReference>
<dbReference type="STRING" id="1794912.AXX12_06535"/>
<accession>A0A154BQ63</accession>
<dbReference type="FunFam" id="3.40.50.300:FF:000006">
    <property type="entry name" value="DNA-binding transcriptional regulator NtrC"/>
    <property type="match status" value="1"/>
</dbReference>
<dbReference type="EMBL" id="LSGP01000017">
    <property type="protein sequence ID" value="KYZ76097.1"/>
    <property type="molecule type" value="Genomic_DNA"/>
</dbReference>
<comment type="caution">
    <text evidence="13">The sequence shown here is derived from an EMBL/GenBank/DDBJ whole genome shotgun (WGS) entry which is preliminary data.</text>
</comment>
<evidence type="ECO:0000256" key="1">
    <source>
        <dbReference type="ARBA" id="ARBA00004496"/>
    </source>
</evidence>
<evidence type="ECO:0000256" key="6">
    <source>
        <dbReference type="ARBA" id="ARBA00023015"/>
    </source>
</evidence>
<keyword evidence="3 10" id="KW-0597">Phosphoprotein</keyword>
<dbReference type="OrthoDB" id="9803970at2"/>
<dbReference type="FunFam" id="3.40.50.2300:FF:000018">
    <property type="entry name" value="DNA-binding transcriptional regulator NtrC"/>
    <property type="match status" value="1"/>
</dbReference>
<keyword evidence="2" id="KW-0963">Cytoplasm</keyword>
<keyword evidence="6" id="KW-0805">Transcription regulation</keyword>
<evidence type="ECO:0000256" key="9">
    <source>
        <dbReference type="ARBA" id="ARBA00023163"/>
    </source>
</evidence>
<dbReference type="AlphaFoldDB" id="A0A154BQ63"/>
<keyword evidence="9" id="KW-0804">Transcription</keyword>
<evidence type="ECO:0000313" key="14">
    <source>
        <dbReference type="Proteomes" id="UP000076268"/>
    </source>
</evidence>
<dbReference type="InterPro" id="IPR002078">
    <property type="entry name" value="Sigma_54_int"/>
</dbReference>
<dbReference type="RefSeq" id="WP_066240934.1">
    <property type="nucleotide sequence ID" value="NZ_LSGP01000017.1"/>
</dbReference>
<dbReference type="PROSITE" id="PS50045">
    <property type="entry name" value="SIGMA54_INTERACT_4"/>
    <property type="match status" value="1"/>
</dbReference>
<dbReference type="GO" id="GO:0006355">
    <property type="term" value="P:regulation of DNA-templated transcription"/>
    <property type="evidence" value="ECO:0007669"/>
    <property type="project" value="InterPro"/>
</dbReference>
<protein>
    <submittedName>
        <fullName evidence="13">Transcriptional regulator</fullName>
    </submittedName>
</protein>